<keyword evidence="1" id="KW-0472">Membrane</keyword>
<gene>
    <name evidence="3" type="ORF">EV184_107303</name>
    <name evidence="2" type="ORF">SAMCFNEI73_Ch1301</name>
</gene>
<keyword evidence="1" id="KW-0812">Transmembrane</keyword>
<protein>
    <recommendedName>
        <fullName evidence="6">L-lactate permease</fullName>
    </recommendedName>
</protein>
<feature type="transmembrane region" description="Helical" evidence="1">
    <location>
        <begin position="32"/>
        <end position="49"/>
    </location>
</feature>
<evidence type="ECO:0008006" key="6">
    <source>
        <dbReference type="Google" id="ProtNLM"/>
    </source>
</evidence>
<keyword evidence="4" id="KW-1185">Reference proteome</keyword>
<dbReference type="RefSeq" id="WP_082912057.1">
    <property type="nucleotide sequence ID" value="NZ_CP013107.1"/>
</dbReference>
<sequence length="51" mass="5376">MNDAQIGLSVATPIIIIFALVLYRMGVLQRTGTLAAVLASVACAAVLFIER</sequence>
<evidence type="ECO:0000256" key="1">
    <source>
        <dbReference type="SAM" id="Phobius"/>
    </source>
</evidence>
<dbReference type="AlphaFoldDB" id="A0A1L3LKJ0"/>
<accession>A0A1L3LKJ0</accession>
<proteinExistence type="predicted"/>
<dbReference type="Proteomes" id="UP000182306">
    <property type="component" value="Chromosome"/>
</dbReference>
<dbReference type="OrthoDB" id="8283336at2"/>
<organism evidence="2 4">
    <name type="scientific">Sinorhizobium americanum</name>
    <dbReference type="NCBI Taxonomy" id="194963"/>
    <lineage>
        <taxon>Bacteria</taxon>
        <taxon>Pseudomonadati</taxon>
        <taxon>Pseudomonadota</taxon>
        <taxon>Alphaproteobacteria</taxon>
        <taxon>Hyphomicrobiales</taxon>
        <taxon>Rhizobiaceae</taxon>
        <taxon>Sinorhizobium/Ensifer group</taxon>
        <taxon>Sinorhizobium</taxon>
    </lineage>
</organism>
<reference evidence="2 4" key="1">
    <citation type="submission" date="2015-10" db="EMBL/GenBank/DDBJ databases">
        <title>Genomic differences between typical nodule nitrogen-fixing rhizobial strains and those coming from bean seeds.</title>
        <authorList>
            <person name="Peralta H."/>
            <person name="Aguilar-Vera A."/>
            <person name="Diaz R."/>
            <person name="Mora Y."/>
            <person name="Martinez-Batallar G."/>
            <person name="Salazar E."/>
            <person name="Vargas-Lagunas C."/>
            <person name="Encarnacion S."/>
            <person name="Girard L."/>
            <person name="Mora J."/>
        </authorList>
    </citation>
    <scope>NUCLEOTIDE SEQUENCE [LARGE SCALE GENOMIC DNA]</scope>
    <source>
        <strain evidence="2 4">CFNEI 73</strain>
    </source>
</reference>
<dbReference type="EMBL" id="CP013107">
    <property type="protein sequence ID" value="APG90612.1"/>
    <property type="molecule type" value="Genomic_DNA"/>
</dbReference>
<dbReference type="STRING" id="194963.SAMCFNEI73_Ch1301"/>
<keyword evidence="1" id="KW-1133">Transmembrane helix</keyword>
<evidence type="ECO:0000313" key="2">
    <source>
        <dbReference type="EMBL" id="APG90612.1"/>
    </source>
</evidence>
<reference evidence="3 5" key="2">
    <citation type="submission" date="2019-03" db="EMBL/GenBank/DDBJ databases">
        <title>Genomic Encyclopedia of Type Strains, Phase IV (KMG-V): Genome sequencing to study the core and pangenomes of soil and plant-associated prokaryotes.</title>
        <authorList>
            <person name="Whitman W."/>
        </authorList>
    </citation>
    <scope>NUCLEOTIDE SEQUENCE [LARGE SCALE GENOMIC DNA]</scope>
    <source>
        <strain evidence="3 5">23C40</strain>
    </source>
</reference>
<evidence type="ECO:0000313" key="4">
    <source>
        <dbReference type="Proteomes" id="UP000182306"/>
    </source>
</evidence>
<dbReference type="Proteomes" id="UP000295043">
    <property type="component" value="Unassembled WGS sequence"/>
</dbReference>
<dbReference type="EMBL" id="SLVU01000007">
    <property type="protein sequence ID" value="TCN31004.1"/>
    <property type="molecule type" value="Genomic_DNA"/>
</dbReference>
<evidence type="ECO:0000313" key="5">
    <source>
        <dbReference type="Proteomes" id="UP000295043"/>
    </source>
</evidence>
<name>A0A1L3LKJ0_9HYPH</name>
<dbReference type="KEGG" id="same:SAMCFNEI73_Ch1301"/>
<evidence type="ECO:0000313" key="3">
    <source>
        <dbReference type="EMBL" id="TCN31004.1"/>
    </source>
</evidence>
<feature type="transmembrane region" description="Helical" evidence="1">
    <location>
        <begin position="6"/>
        <end position="25"/>
    </location>
</feature>